<dbReference type="Pfam" id="PF01451">
    <property type="entry name" value="LMWPc"/>
    <property type="match status" value="1"/>
</dbReference>
<sequence>MSTVSRLLFVCAGNICRSPMAEALLRHVAKSRPALETLVVGSAGTIALSGNLPCADAVDVMRRQFELEIAAHRARPLTRRLRADLVLALDRETEREARALKLRAPVEMLGDHVGTGEEVEDPYGRSPPPLS</sequence>
<keyword evidence="2" id="KW-0378">Hydrolase</keyword>
<evidence type="ECO:0000256" key="3">
    <source>
        <dbReference type="ARBA" id="ARBA00022912"/>
    </source>
</evidence>
<comment type="similarity">
    <text evidence="1">Belongs to the low molecular weight phosphotyrosine protein phosphatase family.</text>
</comment>
<dbReference type="Gene3D" id="3.40.50.2300">
    <property type="match status" value="1"/>
</dbReference>
<evidence type="ECO:0000256" key="4">
    <source>
        <dbReference type="SAM" id="MobiDB-lite"/>
    </source>
</evidence>
<evidence type="ECO:0000259" key="5">
    <source>
        <dbReference type="SMART" id="SM00226"/>
    </source>
</evidence>
<feature type="region of interest" description="Disordered" evidence="4">
    <location>
        <begin position="111"/>
        <end position="131"/>
    </location>
</feature>
<evidence type="ECO:0000313" key="6">
    <source>
        <dbReference type="EMBL" id="ABZ10201.1"/>
    </source>
</evidence>
<name>B3TC92_9ZZZZ</name>
<dbReference type="SUPFAM" id="SSF52788">
    <property type="entry name" value="Phosphotyrosine protein phosphatases I"/>
    <property type="match status" value="1"/>
</dbReference>
<dbReference type="InterPro" id="IPR023485">
    <property type="entry name" value="Ptyr_pPase"/>
</dbReference>
<dbReference type="EMBL" id="EU016668">
    <property type="protein sequence ID" value="ABZ10201.1"/>
    <property type="molecule type" value="Genomic_DNA"/>
</dbReference>
<dbReference type="SMART" id="SM00226">
    <property type="entry name" value="LMWPc"/>
    <property type="match status" value="1"/>
</dbReference>
<dbReference type="PANTHER" id="PTHR11717">
    <property type="entry name" value="LOW MOLECULAR WEIGHT PROTEIN TYROSINE PHOSPHATASE"/>
    <property type="match status" value="1"/>
</dbReference>
<protein>
    <submittedName>
        <fullName evidence="6">Putative Low molecular weight phosphotyrosine protein phosphatase</fullName>
    </submittedName>
</protein>
<dbReference type="InterPro" id="IPR017867">
    <property type="entry name" value="Tyr_phospatase_low_mol_wt"/>
</dbReference>
<evidence type="ECO:0000256" key="2">
    <source>
        <dbReference type="ARBA" id="ARBA00022801"/>
    </source>
</evidence>
<evidence type="ECO:0000256" key="1">
    <source>
        <dbReference type="ARBA" id="ARBA00011063"/>
    </source>
</evidence>
<dbReference type="InterPro" id="IPR050438">
    <property type="entry name" value="LMW_PTPase"/>
</dbReference>
<dbReference type="GO" id="GO:0004725">
    <property type="term" value="F:protein tyrosine phosphatase activity"/>
    <property type="evidence" value="ECO:0007669"/>
    <property type="project" value="InterPro"/>
</dbReference>
<proteinExistence type="inferred from homology"/>
<dbReference type="InterPro" id="IPR036196">
    <property type="entry name" value="Ptyr_pPase_sf"/>
</dbReference>
<feature type="domain" description="Phosphotyrosine protein phosphatase I" evidence="5">
    <location>
        <begin position="5"/>
        <end position="125"/>
    </location>
</feature>
<dbReference type="PANTHER" id="PTHR11717:SF31">
    <property type="entry name" value="LOW MOLECULAR WEIGHT PROTEIN-TYROSINE-PHOSPHATASE ETP-RELATED"/>
    <property type="match status" value="1"/>
</dbReference>
<dbReference type="AlphaFoldDB" id="B3TC92"/>
<organism evidence="6">
    <name type="scientific">uncultured marine microorganism HF4000_APKG10H12</name>
    <dbReference type="NCBI Taxonomy" id="455560"/>
    <lineage>
        <taxon>unclassified sequences</taxon>
        <taxon>environmental samples</taxon>
    </lineage>
</organism>
<gene>
    <name evidence="6" type="ORF">ALOHA_HF4000APKG10H12ctg3g16</name>
</gene>
<accession>B3TC92</accession>
<reference evidence="6" key="1">
    <citation type="journal article" date="2008" name="ISME J.">
        <title>Genomic patterns of recombination, clonal divergence and environment in marine microbial populations.</title>
        <authorList>
            <person name="Konstantinidis K.T."/>
            <person name="Delong E.F."/>
        </authorList>
    </citation>
    <scope>NUCLEOTIDE SEQUENCE</scope>
</reference>
<dbReference type="PRINTS" id="PR00719">
    <property type="entry name" value="LMWPTPASE"/>
</dbReference>
<keyword evidence="3" id="KW-0904">Protein phosphatase</keyword>